<evidence type="ECO:0000313" key="2">
    <source>
        <dbReference type="Proteomes" id="UP001302349"/>
    </source>
</evidence>
<evidence type="ECO:0000313" key="1">
    <source>
        <dbReference type="EMBL" id="WOK09532.1"/>
    </source>
</evidence>
<dbReference type="EMBL" id="CP136051">
    <property type="protein sequence ID" value="WOK09532.1"/>
    <property type="molecule type" value="Genomic_DNA"/>
</dbReference>
<protein>
    <submittedName>
        <fullName evidence="1">Uncharacterized protein</fullName>
    </submittedName>
</protein>
<dbReference type="Proteomes" id="UP001302349">
    <property type="component" value="Chromosome"/>
</dbReference>
<proteinExistence type="predicted"/>
<accession>A0ABZ0J0R3</accession>
<keyword evidence="2" id="KW-1185">Reference proteome</keyword>
<dbReference type="RefSeq" id="WP_317492147.1">
    <property type="nucleotide sequence ID" value="NZ_CP136051.1"/>
</dbReference>
<dbReference type="InterPro" id="IPR054233">
    <property type="entry name" value="DUF6958"/>
</dbReference>
<sequence>MDDKEKILTLHPQGKKGVNIMKHKYDVIYDFIAKELKDGKLRTFESLSDQAVRELTASFDGKVMWYFVTVKLDMEARGIIERVPKTSPHQIRLRT</sequence>
<organism evidence="1 2">
    <name type="scientific">Imperialibacter roseus</name>
    <dbReference type="NCBI Taxonomy" id="1324217"/>
    <lineage>
        <taxon>Bacteria</taxon>
        <taxon>Pseudomonadati</taxon>
        <taxon>Bacteroidota</taxon>
        <taxon>Cytophagia</taxon>
        <taxon>Cytophagales</taxon>
        <taxon>Flammeovirgaceae</taxon>
        <taxon>Imperialibacter</taxon>
    </lineage>
</organism>
<name>A0ABZ0J0R3_9BACT</name>
<gene>
    <name evidence="1" type="ORF">RT717_12870</name>
</gene>
<reference evidence="1 2" key="1">
    <citation type="journal article" date="2023" name="Microbiol. Resour. Announc.">
        <title>Complete Genome Sequence of Imperialibacter roseus strain P4T.</title>
        <authorList>
            <person name="Tizabi D.R."/>
            <person name="Bachvaroff T."/>
            <person name="Hill R.T."/>
        </authorList>
    </citation>
    <scope>NUCLEOTIDE SEQUENCE [LARGE SCALE GENOMIC DNA]</scope>
    <source>
        <strain evidence="1 2">P4T</strain>
    </source>
</reference>
<dbReference type="Pfam" id="PF22278">
    <property type="entry name" value="DUF6958"/>
    <property type="match status" value="1"/>
</dbReference>